<dbReference type="OrthoDB" id="141574at2157"/>
<evidence type="ECO:0000313" key="2">
    <source>
        <dbReference type="EMBL" id="KGK97767.1"/>
    </source>
</evidence>
<keyword evidence="3" id="KW-1185">Reference proteome</keyword>
<dbReference type="EMBL" id="JRHO01000014">
    <property type="protein sequence ID" value="KGK97767.1"/>
    <property type="molecule type" value="Genomic_DNA"/>
</dbReference>
<organism evidence="2 3">
    <name type="scientific">Methanococcoides methylutens</name>
    <dbReference type="NCBI Taxonomy" id="2226"/>
    <lineage>
        <taxon>Archaea</taxon>
        <taxon>Methanobacteriati</taxon>
        <taxon>Methanobacteriota</taxon>
        <taxon>Stenosarchaea group</taxon>
        <taxon>Methanomicrobia</taxon>
        <taxon>Methanosarcinales</taxon>
        <taxon>Methanosarcinaceae</taxon>
        <taxon>Methanococcoides</taxon>
    </lineage>
</organism>
<feature type="transmembrane region" description="Helical" evidence="1">
    <location>
        <begin position="175"/>
        <end position="194"/>
    </location>
</feature>
<dbReference type="AlphaFoldDB" id="A0A099SXY8"/>
<keyword evidence="1" id="KW-0812">Transmembrane</keyword>
<evidence type="ECO:0000313" key="3">
    <source>
        <dbReference type="Proteomes" id="UP000029859"/>
    </source>
</evidence>
<evidence type="ECO:0000256" key="1">
    <source>
        <dbReference type="SAM" id="Phobius"/>
    </source>
</evidence>
<protein>
    <submittedName>
        <fullName evidence="2">Uncharacterized protein</fullName>
    </submittedName>
</protein>
<keyword evidence="1" id="KW-0472">Membrane</keyword>
<reference evidence="2 3" key="1">
    <citation type="submission" date="2014-09" db="EMBL/GenBank/DDBJ databases">
        <title>Draft genome sequence of an obligately methylotrophic methanogen, Methanococcoides methylutens, isolated from marine sediment.</title>
        <authorList>
            <person name="Guan Y."/>
            <person name="Ngugi D.K."/>
            <person name="Blom J."/>
            <person name="Ali S."/>
            <person name="Ferry J.G."/>
            <person name="Stingl U."/>
        </authorList>
    </citation>
    <scope>NUCLEOTIDE SEQUENCE [LARGE SCALE GENOMIC DNA]</scope>
    <source>
        <strain evidence="2 3">DSM 2657</strain>
    </source>
</reference>
<accession>A0A099SXY8</accession>
<gene>
    <name evidence="2" type="ORF">LI82_08305</name>
</gene>
<dbReference type="RefSeq" id="WP_048194821.1">
    <property type="nucleotide sequence ID" value="NZ_CAAGSM010000001.1"/>
</dbReference>
<proteinExistence type="predicted"/>
<comment type="caution">
    <text evidence="2">The sequence shown here is derived from an EMBL/GenBank/DDBJ whole genome shotgun (WGS) entry which is preliminary data.</text>
</comment>
<dbReference type="Proteomes" id="UP000029859">
    <property type="component" value="Unassembled WGS sequence"/>
</dbReference>
<sequence>MKVNGSIIYLALLIIAGSVFSPVALAADGDILEVTRNVPSGFNPRESVEITLEITGETPFMVGIVENIPEGFSFPEDDSEVSDAKYFKVDRDAGKIAFSVSGENEVTYKVIPSGNEENAFEGYWVDMLFQTQDLNEGKERWIPVTDPNADPVTISASAVDTSVSEGPEYASTSKAPGFGLCLASMAIIGCLLVFRRSNSRGDKE</sequence>
<name>A0A099SXY8_METMT</name>
<keyword evidence="1" id="KW-1133">Transmembrane helix</keyword>